<evidence type="ECO:0000313" key="2">
    <source>
        <dbReference type="EMBL" id="QQD18967.1"/>
    </source>
</evidence>
<proteinExistence type="predicted"/>
<dbReference type="RefSeq" id="WP_198570452.1">
    <property type="nucleotide sequence ID" value="NZ_CP066167.1"/>
</dbReference>
<evidence type="ECO:0000313" key="3">
    <source>
        <dbReference type="Proteomes" id="UP000596063"/>
    </source>
</evidence>
<dbReference type="AlphaFoldDB" id="A0A7T4UQY0"/>
<keyword evidence="1" id="KW-0732">Signal</keyword>
<dbReference type="PIRSF" id="PIRSF016481">
    <property type="entry name" value="Pilus_assembly_PilP"/>
    <property type="match status" value="1"/>
</dbReference>
<reference evidence="2 3" key="1">
    <citation type="submission" date="2020-12" db="EMBL/GenBank/DDBJ databases">
        <authorList>
            <person name="Shan Y."/>
        </authorList>
    </citation>
    <scope>NUCLEOTIDE SEQUENCE [LARGE SCALE GENOMIC DNA]</scope>
    <source>
        <strain evidence="3">csc3.9</strain>
    </source>
</reference>
<evidence type="ECO:0000256" key="1">
    <source>
        <dbReference type="SAM" id="SignalP"/>
    </source>
</evidence>
<gene>
    <name evidence="2" type="ORF">I6N98_03665</name>
</gene>
<dbReference type="KEGG" id="snan:I6N98_03665"/>
<dbReference type="Pfam" id="PF04351">
    <property type="entry name" value="PilP"/>
    <property type="match status" value="1"/>
</dbReference>
<dbReference type="EMBL" id="CP066167">
    <property type="protein sequence ID" value="QQD18967.1"/>
    <property type="molecule type" value="Genomic_DNA"/>
</dbReference>
<dbReference type="Proteomes" id="UP000596063">
    <property type="component" value="Chromosome"/>
</dbReference>
<accession>A0A7T4UQY0</accession>
<protein>
    <submittedName>
        <fullName evidence="2">Pilus assembly protein PilP</fullName>
    </submittedName>
</protein>
<dbReference type="PROSITE" id="PS51257">
    <property type="entry name" value="PROKAR_LIPOPROTEIN"/>
    <property type="match status" value="1"/>
</dbReference>
<name>A0A7T4UQY0_9GAMM</name>
<dbReference type="InterPro" id="IPR007446">
    <property type="entry name" value="PilP"/>
</dbReference>
<dbReference type="Gene3D" id="2.30.30.830">
    <property type="match status" value="1"/>
</dbReference>
<organism evidence="2 3">
    <name type="scientific">Spongiibacter nanhainus</name>
    <dbReference type="NCBI Taxonomy" id="2794344"/>
    <lineage>
        <taxon>Bacteria</taxon>
        <taxon>Pseudomonadati</taxon>
        <taxon>Pseudomonadota</taxon>
        <taxon>Gammaproteobacteria</taxon>
        <taxon>Cellvibrionales</taxon>
        <taxon>Spongiibacteraceae</taxon>
        <taxon>Spongiibacter</taxon>
    </lineage>
</organism>
<feature type="chain" id="PRO_5032883085" evidence="1">
    <location>
        <begin position="27"/>
        <end position="178"/>
    </location>
</feature>
<sequence>MNHTVRFVSLAAVCLTVAACSGGSQYQDIDAFLKEKREAPTGQIPPVPALKAYRAFTYSASGMRSPFSKPVDVKEIARLEASASVKPDTNREREFLEQYSFDALRMVGTLELDGVLWALIKDPEGGVHRVRRANYLGRNHGRILEIGENYLSVVEIVSTGGDGWVERPRTLELSTGRP</sequence>
<keyword evidence="3" id="KW-1185">Reference proteome</keyword>
<feature type="signal peptide" evidence="1">
    <location>
        <begin position="1"/>
        <end position="26"/>
    </location>
</feature>